<dbReference type="InterPro" id="IPR023214">
    <property type="entry name" value="HAD_sf"/>
</dbReference>
<dbReference type="Gene3D" id="3.40.50.1000">
    <property type="entry name" value="HAD superfamily/HAD-like"/>
    <property type="match status" value="2"/>
</dbReference>
<dbReference type="InterPro" id="IPR036412">
    <property type="entry name" value="HAD-like_sf"/>
</dbReference>
<comment type="caution">
    <text evidence="1">The sequence shown here is derived from an EMBL/GenBank/DDBJ whole genome shotgun (WGS) entry which is preliminary data.</text>
</comment>
<dbReference type="RefSeq" id="WP_203932697.1">
    <property type="nucleotide sequence ID" value="NZ_BOPH01000105.1"/>
</dbReference>
<dbReference type="NCBIfam" id="TIGR01460">
    <property type="entry name" value="HAD-SF-IIA"/>
    <property type="match status" value="1"/>
</dbReference>
<dbReference type="PANTHER" id="PTHR19288">
    <property type="entry name" value="4-NITROPHENYLPHOSPHATASE-RELATED"/>
    <property type="match status" value="1"/>
</dbReference>
<dbReference type="GO" id="GO:0016791">
    <property type="term" value="F:phosphatase activity"/>
    <property type="evidence" value="ECO:0007669"/>
    <property type="project" value="TreeGrafter"/>
</dbReference>
<dbReference type="AlphaFoldDB" id="A0A8J4A0D3"/>
<dbReference type="PANTHER" id="PTHR19288:SF46">
    <property type="entry name" value="HALOACID DEHALOGENASE-LIKE HYDROLASE DOMAIN-CONTAINING PROTEIN 2"/>
    <property type="match status" value="1"/>
</dbReference>
<name>A0A8J4A0D3_9ACTN</name>
<reference evidence="1" key="1">
    <citation type="submission" date="2021-01" db="EMBL/GenBank/DDBJ databases">
        <title>Whole genome shotgun sequence of Virgisporangium ochraceum NBRC 16418.</title>
        <authorList>
            <person name="Komaki H."/>
            <person name="Tamura T."/>
        </authorList>
    </citation>
    <scope>NUCLEOTIDE SEQUENCE</scope>
    <source>
        <strain evidence="1">NBRC 16418</strain>
    </source>
</reference>
<evidence type="ECO:0000313" key="2">
    <source>
        <dbReference type="Proteomes" id="UP000635606"/>
    </source>
</evidence>
<dbReference type="SUPFAM" id="SSF56784">
    <property type="entry name" value="HAD-like"/>
    <property type="match status" value="1"/>
</dbReference>
<dbReference type="Pfam" id="PF13242">
    <property type="entry name" value="Hydrolase_like"/>
    <property type="match status" value="1"/>
</dbReference>
<organism evidence="1 2">
    <name type="scientific">Virgisporangium ochraceum</name>
    <dbReference type="NCBI Taxonomy" id="65505"/>
    <lineage>
        <taxon>Bacteria</taxon>
        <taxon>Bacillati</taxon>
        <taxon>Actinomycetota</taxon>
        <taxon>Actinomycetes</taxon>
        <taxon>Micromonosporales</taxon>
        <taxon>Micromonosporaceae</taxon>
        <taxon>Virgisporangium</taxon>
    </lineage>
</organism>
<protein>
    <submittedName>
        <fullName evidence="1">Haloacid dehalogenase</fullName>
    </submittedName>
</protein>
<dbReference type="InterPro" id="IPR006357">
    <property type="entry name" value="HAD-SF_hydro_IIA"/>
</dbReference>
<dbReference type="Proteomes" id="UP000635606">
    <property type="component" value="Unassembled WGS sequence"/>
</dbReference>
<dbReference type="EMBL" id="BOPH01000105">
    <property type="protein sequence ID" value="GIJ72871.1"/>
    <property type="molecule type" value="Genomic_DNA"/>
</dbReference>
<dbReference type="GO" id="GO:0005737">
    <property type="term" value="C:cytoplasm"/>
    <property type="evidence" value="ECO:0007669"/>
    <property type="project" value="TreeGrafter"/>
</dbReference>
<sequence length="285" mass="29026">MSDDRLSERLAGVEGLVFDVDGCLILSSQPAGHDGTALPGAVEAVAALRASGRRLVAFTNASNRPPRRIAESLRELGFDFPDEDVLTPSVVAADVVRQRFGDAPVLAFGATGVVDVLAKAGVRLATPGDGTAVAAVVVGWDTAFDQPKLQAAAEAIWAGAPLLVTSDAPAFATKGRRTAGVSGFIATGLAHIAGQTYEVVGKPSLLAASTAAARLGVPPERMLVVGDDLSLEVAMARRVGAVGVLITTGVCSRTDADAAAEGQRPHLVVDSLLELATLMLASATA</sequence>
<gene>
    <name evidence="1" type="ORF">Voc01_077880</name>
</gene>
<dbReference type="Pfam" id="PF13344">
    <property type="entry name" value="Hydrolase_6"/>
    <property type="match status" value="1"/>
</dbReference>
<keyword evidence="2" id="KW-1185">Reference proteome</keyword>
<accession>A0A8J4A0D3</accession>
<evidence type="ECO:0000313" key="1">
    <source>
        <dbReference type="EMBL" id="GIJ72871.1"/>
    </source>
</evidence>
<proteinExistence type="predicted"/>